<organism evidence="2 3">
    <name type="scientific">Vespula vulgaris</name>
    <name type="common">Yellow jacket</name>
    <name type="synonym">Wasp</name>
    <dbReference type="NCBI Taxonomy" id="7454"/>
    <lineage>
        <taxon>Eukaryota</taxon>
        <taxon>Metazoa</taxon>
        <taxon>Ecdysozoa</taxon>
        <taxon>Arthropoda</taxon>
        <taxon>Hexapoda</taxon>
        <taxon>Insecta</taxon>
        <taxon>Pterygota</taxon>
        <taxon>Neoptera</taxon>
        <taxon>Endopterygota</taxon>
        <taxon>Hymenoptera</taxon>
        <taxon>Apocrita</taxon>
        <taxon>Aculeata</taxon>
        <taxon>Vespoidea</taxon>
        <taxon>Vespidae</taxon>
        <taxon>Vespinae</taxon>
        <taxon>Vespula</taxon>
    </lineage>
</organism>
<dbReference type="EMBL" id="JACSEA010000008">
    <property type="protein sequence ID" value="KAF7394952.1"/>
    <property type="molecule type" value="Genomic_DNA"/>
</dbReference>
<keyword evidence="3" id="KW-1185">Reference proteome</keyword>
<comment type="caution">
    <text evidence="2">The sequence shown here is derived from an EMBL/GenBank/DDBJ whole genome shotgun (WGS) entry which is preliminary data.</text>
</comment>
<sequence length="148" mass="17806">MKKKQIKISVTNVTGIIQCHQEIPQSKLFDRGRGVDIFIRKRCLQVHHFFTKRRKLDTREEPIENLFAFMQDRQKRVKAVRDVLRSSEEDSKSVRRVERRRDEEEEEEEEEEVEVVVVVVEEKDRREQQQRATAAVTEAVETRRRPFE</sequence>
<feature type="compositionally biased region" description="Basic and acidic residues" evidence="1">
    <location>
        <begin position="81"/>
        <end position="102"/>
    </location>
</feature>
<dbReference type="AlphaFoldDB" id="A0A834N3I7"/>
<dbReference type="Proteomes" id="UP000614350">
    <property type="component" value="Unassembled WGS sequence"/>
</dbReference>
<feature type="compositionally biased region" description="Low complexity" evidence="1">
    <location>
        <begin position="130"/>
        <end position="139"/>
    </location>
</feature>
<accession>A0A834N3I7</accession>
<proteinExistence type="predicted"/>
<reference evidence="2" key="1">
    <citation type="journal article" date="2020" name="G3 (Bethesda)">
        <title>High-Quality Assemblies for Three Invasive Social Wasps from the &lt;i&gt;Vespula&lt;/i&gt; Genus.</title>
        <authorList>
            <person name="Harrop T.W.R."/>
            <person name="Guhlin J."/>
            <person name="McLaughlin G.M."/>
            <person name="Permina E."/>
            <person name="Stockwell P."/>
            <person name="Gilligan J."/>
            <person name="Le Lec M.F."/>
            <person name="Gruber M.A.M."/>
            <person name="Quinn O."/>
            <person name="Lovegrove M."/>
            <person name="Duncan E.J."/>
            <person name="Remnant E.J."/>
            <person name="Van Eeckhoven J."/>
            <person name="Graham B."/>
            <person name="Knapp R.A."/>
            <person name="Langford K.W."/>
            <person name="Kronenberg Z."/>
            <person name="Press M.O."/>
            <person name="Eacker S.M."/>
            <person name="Wilson-Rankin E.E."/>
            <person name="Purcell J."/>
            <person name="Lester P.J."/>
            <person name="Dearden P.K."/>
        </authorList>
    </citation>
    <scope>NUCLEOTIDE SEQUENCE</scope>
    <source>
        <strain evidence="2">Marl-1</strain>
    </source>
</reference>
<feature type="compositionally biased region" description="Acidic residues" evidence="1">
    <location>
        <begin position="103"/>
        <end position="114"/>
    </location>
</feature>
<name>A0A834N3I7_VESVU</name>
<gene>
    <name evidence="2" type="ORF">HZH66_008126</name>
</gene>
<feature type="compositionally biased region" description="Basic and acidic residues" evidence="1">
    <location>
        <begin position="120"/>
        <end position="129"/>
    </location>
</feature>
<protein>
    <submittedName>
        <fullName evidence="2">Uncharacterized protein</fullName>
    </submittedName>
</protein>
<evidence type="ECO:0000256" key="1">
    <source>
        <dbReference type="SAM" id="MobiDB-lite"/>
    </source>
</evidence>
<evidence type="ECO:0000313" key="2">
    <source>
        <dbReference type="EMBL" id="KAF7394952.1"/>
    </source>
</evidence>
<evidence type="ECO:0000313" key="3">
    <source>
        <dbReference type="Proteomes" id="UP000614350"/>
    </source>
</evidence>
<feature type="region of interest" description="Disordered" evidence="1">
    <location>
        <begin position="81"/>
        <end position="148"/>
    </location>
</feature>